<dbReference type="Gene3D" id="3.40.309.10">
    <property type="entry name" value="Aldehyde Dehydrogenase, Chain A, domain 2"/>
    <property type="match status" value="1"/>
</dbReference>
<dbReference type="FunFam" id="3.40.605.10:FF:000001">
    <property type="entry name" value="Aldehyde dehydrogenase 1"/>
    <property type="match status" value="1"/>
</dbReference>
<dbReference type="InterPro" id="IPR016161">
    <property type="entry name" value="Ald_DH/histidinol_DH"/>
</dbReference>
<keyword evidence="6" id="KW-1185">Reference proteome</keyword>
<dbReference type="Pfam" id="PF00171">
    <property type="entry name" value="Aldedh"/>
    <property type="match status" value="1"/>
</dbReference>
<dbReference type="FunFam" id="3.40.309.10:FF:000012">
    <property type="entry name" value="Betaine aldehyde dehydrogenase"/>
    <property type="match status" value="1"/>
</dbReference>
<dbReference type="InterPro" id="IPR016162">
    <property type="entry name" value="Ald_DH_N"/>
</dbReference>
<dbReference type="GO" id="GO:0016620">
    <property type="term" value="F:oxidoreductase activity, acting on the aldehyde or oxo group of donors, NAD or NADP as acceptor"/>
    <property type="evidence" value="ECO:0007669"/>
    <property type="project" value="InterPro"/>
</dbReference>
<dbReference type="InterPro" id="IPR016160">
    <property type="entry name" value="Ald_DH_CS_CYS"/>
</dbReference>
<name>A0AAD5TJD6_9FUNG</name>
<evidence type="ECO:0000313" key="6">
    <source>
        <dbReference type="Proteomes" id="UP001212152"/>
    </source>
</evidence>
<keyword evidence="2" id="KW-0560">Oxidoreductase</keyword>
<evidence type="ECO:0000256" key="2">
    <source>
        <dbReference type="ARBA" id="ARBA00023002"/>
    </source>
</evidence>
<dbReference type="InterPro" id="IPR015590">
    <property type="entry name" value="Aldehyde_DH_dom"/>
</dbReference>
<dbReference type="InterPro" id="IPR016163">
    <property type="entry name" value="Ald_DH_C"/>
</dbReference>
<gene>
    <name evidence="5" type="primary">ALD5_1</name>
    <name evidence="5" type="ORF">HDU87_004678</name>
</gene>
<feature type="region of interest" description="Disordered" evidence="3">
    <location>
        <begin position="32"/>
        <end position="55"/>
    </location>
</feature>
<evidence type="ECO:0000256" key="3">
    <source>
        <dbReference type="SAM" id="MobiDB-lite"/>
    </source>
</evidence>
<evidence type="ECO:0000256" key="1">
    <source>
        <dbReference type="ARBA" id="ARBA00009986"/>
    </source>
</evidence>
<comment type="similarity">
    <text evidence="1">Belongs to the aldehyde dehydrogenase family.</text>
</comment>
<accession>A0AAD5TJD6</accession>
<dbReference type="AlphaFoldDB" id="A0AAD5TJD6"/>
<dbReference type="PROSITE" id="PS00070">
    <property type="entry name" value="ALDEHYDE_DEHYDR_CYS"/>
    <property type="match status" value="1"/>
</dbReference>
<protein>
    <submittedName>
        <fullName evidence="5">Aldehyde dehydrogenase (NAD(P)(+)) ald5</fullName>
    </submittedName>
</protein>
<dbReference type="EMBL" id="JADGJQ010000036">
    <property type="protein sequence ID" value="KAJ3176963.1"/>
    <property type="molecule type" value="Genomic_DNA"/>
</dbReference>
<evidence type="ECO:0000313" key="5">
    <source>
        <dbReference type="EMBL" id="KAJ3176963.1"/>
    </source>
</evidence>
<reference evidence="5" key="1">
    <citation type="submission" date="2020-05" db="EMBL/GenBank/DDBJ databases">
        <title>Phylogenomic resolution of chytrid fungi.</title>
        <authorList>
            <person name="Stajich J.E."/>
            <person name="Amses K."/>
            <person name="Simmons R."/>
            <person name="Seto K."/>
            <person name="Myers J."/>
            <person name="Bonds A."/>
            <person name="Quandt C.A."/>
            <person name="Barry K."/>
            <person name="Liu P."/>
            <person name="Grigoriev I."/>
            <person name="Longcore J.E."/>
            <person name="James T.Y."/>
        </authorList>
    </citation>
    <scope>NUCLEOTIDE SEQUENCE</scope>
    <source>
        <strain evidence="5">JEL0379</strain>
    </source>
</reference>
<organism evidence="5 6">
    <name type="scientific">Geranomyces variabilis</name>
    <dbReference type="NCBI Taxonomy" id="109894"/>
    <lineage>
        <taxon>Eukaryota</taxon>
        <taxon>Fungi</taxon>
        <taxon>Fungi incertae sedis</taxon>
        <taxon>Chytridiomycota</taxon>
        <taxon>Chytridiomycota incertae sedis</taxon>
        <taxon>Chytridiomycetes</taxon>
        <taxon>Spizellomycetales</taxon>
        <taxon>Powellomycetaceae</taxon>
        <taxon>Geranomyces</taxon>
    </lineage>
</organism>
<comment type="caution">
    <text evidence="5">The sequence shown here is derived from an EMBL/GenBank/DDBJ whole genome shotgun (WGS) entry which is preliminary data.</text>
</comment>
<dbReference type="Gene3D" id="3.40.605.10">
    <property type="entry name" value="Aldehyde Dehydrogenase, Chain A, domain 1"/>
    <property type="match status" value="1"/>
</dbReference>
<evidence type="ECO:0000259" key="4">
    <source>
        <dbReference type="Pfam" id="PF00171"/>
    </source>
</evidence>
<dbReference type="Proteomes" id="UP001212152">
    <property type="component" value="Unassembled WGS sequence"/>
</dbReference>
<dbReference type="SUPFAM" id="SSF53720">
    <property type="entry name" value="ALDH-like"/>
    <property type="match status" value="1"/>
</dbReference>
<sequence length="544" mass="59088">MTTFRAVTASARHYRPAQCLLAQSRSVARLGRRSLATVSQSPPPPPPNVKKHSRVPSFMPTQHFIRGRFVPSIDPDRTFPTYNPTDGTEIAEVSEASEEDVDAAVAAARRAQPFWESLPAGVRGAALLELSFLIHDNAAELAAIDSLDSGKPVHDVRAELQEVQHVLRYYAGWADKMRGQTVQFEQDIHSYTRLEAIGVIGQIVPWNYPLSLAVWKMAPAIAMGNTVVMKTSEKTPLSTLYLCELARQTSMLKGVLNVVSGGAEAGMAIARHMDIDKVSFTGSTAVGRKIMAMAAESNLKKVSLELGGKGANIVFADADLEEAVEHCFQGAFSNNGQNCCAGSRILVQSSVHDEFVDKLQEKMDKVVVGDPRDSDTTHGPLIDSDHLASVYEYIAAGVASRGTLYGGDPLPHLNPRGAFITPALFTYLPATHPIATEEIFGPIACVIPFDEQEEAIELANASPYALAAGVHTRDLSTAIMMEKSLNAGLVWINTYNRTPPHMPFGGRKSSGMGKELGEMGIREYTETKSVIMNYHPKGLWNAVF</sequence>
<dbReference type="PANTHER" id="PTHR11699">
    <property type="entry name" value="ALDEHYDE DEHYDROGENASE-RELATED"/>
    <property type="match status" value="1"/>
</dbReference>
<feature type="domain" description="Aldehyde dehydrogenase" evidence="4">
    <location>
        <begin position="77"/>
        <end position="530"/>
    </location>
</feature>
<proteinExistence type="inferred from homology"/>